<dbReference type="AlphaFoldDB" id="A0A1T5ET73"/>
<dbReference type="OrthoDB" id="982677at2"/>
<dbReference type="InterPro" id="IPR023393">
    <property type="entry name" value="START-like_dom_sf"/>
</dbReference>
<dbReference type="CDD" id="cd07812">
    <property type="entry name" value="SRPBCC"/>
    <property type="match status" value="1"/>
</dbReference>
<dbReference type="SUPFAM" id="SSF55961">
    <property type="entry name" value="Bet v1-like"/>
    <property type="match status" value="1"/>
</dbReference>
<sequence length="159" mass="18715">MSTLPRFILKLYELTPALYLQTQSGPTMRLSFRLKKDIDFVFDHLTDMQKFVSVHPVISRIDRTGDESYLVHETLKFGLIPFSFTYPVTVEKNESDKRVVIRATVFKLTKIEMKFVLTADDDSTVIDEEIKFKSPLPVKFFMERIFRKQHGQLFENIEE</sequence>
<evidence type="ECO:0000313" key="2">
    <source>
        <dbReference type="Proteomes" id="UP000189981"/>
    </source>
</evidence>
<reference evidence="2" key="1">
    <citation type="submission" date="2017-02" db="EMBL/GenBank/DDBJ databases">
        <authorList>
            <person name="Varghese N."/>
            <person name="Submissions S."/>
        </authorList>
    </citation>
    <scope>NUCLEOTIDE SEQUENCE [LARGE SCALE GENOMIC DNA]</scope>
    <source>
        <strain evidence="2">DSM 22385</strain>
    </source>
</reference>
<accession>A0A1T5ET73</accession>
<dbReference type="Gene3D" id="3.30.530.20">
    <property type="match status" value="1"/>
</dbReference>
<organism evidence="1 2">
    <name type="scientific">Daejeonella lutea</name>
    <dbReference type="NCBI Taxonomy" id="572036"/>
    <lineage>
        <taxon>Bacteria</taxon>
        <taxon>Pseudomonadati</taxon>
        <taxon>Bacteroidota</taxon>
        <taxon>Sphingobacteriia</taxon>
        <taxon>Sphingobacteriales</taxon>
        <taxon>Sphingobacteriaceae</taxon>
        <taxon>Daejeonella</taxon>
    </lineage>
</organism>
<dbReference type="EMBL" id="FUYR01000004">
    <property type="protein sequence ID" value="SKB87155.1"/>
    <property type="molecule type" value="Genomic_DNA"/>
</dbReference>
<proteinExistence type="predicted"/>
<protein>
    <submittedName>
        <fullName evidence="1">Carbon monoxide dehydrogenase subunit G</fullName>
    </submittedName>
</protein>
<keyword evidence="2" id="KW-1185">Reference proteome</keyword>
<dbReference type="STRING" id="572036.SAMN05661099_3198"/>
<gene>
    <name evidence="1" type="ORF">SAMN05661099_3198</name>
</gene>
<dbReference type="Pfam" id="PF06240">
    <property type="entry name" value="COXG"/>
    <property type="match status" value="1"/>
</dbReference>
<evidence type="ECO:0000313" key="1">
    <source>
        <dbReference type="EMBL" id="SKB87155.1"/>
    </source>
</evidence>
<name>A0A1T5ET73_9SPHI</name>
<dbReference type="InterPro" id="IPR010419">
    <property type="entry name" value="CO_DH_gsu"/>
</dbReference>
<dbReference type="Proteomes" id="UP000189981">
    <property type="component" value="Unassembled WGS sequence"/>
</dbReference>